<dbReference type="PANTHER" id="PTHR43100:SF2">
    <property type="entry name" value="BNAA03G19380D PROTEIN"/>
    <property type="match status" value="1"/>
</dbReference>
<dbReference type="EMBL" id="AP025732">
    <property type="protein sequence ID" value="BDI16588.1"/>
    <property type="molecule type" value="Genomic_DNA"/>
</dbReference>
<dbReference type="Pfam" id="PF01493">
    <property type="entry name" value="GXGXG"/>
    <property type="match status" value="1"/>
</dbReference>
<keyword evidence="4" id="KW-1185">Reference proteome</keyword>
<evidence type="ECO:0000313" key="3">
    <source>
        <dbReference type="EMBL" id="BDI16588.1"/>
    </source>
</evidence>
<dbReference type="PANTHER" id="PTHR43100">
    <property type="entry name" value="GLUTAMATE SYNTHASE [NADPH] SMALL CHAIN"/>
    <property type="match status" value="1"/>
</dbReference>
<proteinExistence type="predicted"/>
<protein>
    <recommendedName>
        <fullName evidence="2">Glutamate synthase alpha subunit C-terminal domain-containing protein</fullName>
    </recommendedName>
</protein>
<reference evidence="3" key="1">
    <citation type="submission" date="2022-04" db="EMBL/GenBank/DDBJ databases">
        <title>Complete genome sequence of a cyanobacterium, Nostoc sp. SO-36, isolated in Antarctica.</title>
        <authorList>
            <person name="Kanesaki Y."/>
            <person name="Effendi D."/>
            <person name="Sakamoto T."/>
            <person name="Ohtani S."/>
            <person name="Awai K."/>
        </authorList>
    </citation>
    <scope>NUCLEOTIDE SEQUENCE</scope>
    <source>
        <strain evidence="3">SO-36</strain>
    </source>
</reference>
<dbReference type="InterPro" id="IPR051394">
    <property type="entry name" value="Glutamate_Synthase"/>
</dbReference>
<gene>
    <name evidence="3" type="ORF">ANSO36C_23900</name>
</gene>
<feature type="domain" description="Glutamate synthase alpha subunit C-terminal" evidence="2">
    <location>
        <begin position="1"/>
        <end position="119"/>
    </location>
</feature>
<dbReference type="InterPro" id="IPR002489">
    <property type="entry name" value="Glu_synth_asu_C"/>
</dbReference>
<accession>A0ABM7Z0V5</accession>
<sequence length="183" mass="19756">MHGGEIIIKPPTDATYNPSQNVIVGNTCLYGSTGGILFANGQAGERFAVRNSKGIAVIEGAGDHCCEYMTGGVIVVLGKVGRNVAAGMTGGLAYFLDEDDSFRELVNPEIVKIQRVITEVGAKQLQELIQTHAQRTGSPKAKKILQNWQEFLPKFWQLVPPSEADSPEANPEKTTEFSLVSSH</sequence>
<feature type="region of interest" description="Disordered" evidence="1">
    <location>
        <begin position="162"/>
        <end position="183"/>
    </location>
</feature>
<dbReference type="InterPro" id="IPR036485">
    <property type="entry name" value="Glu_synth_asu_C_sf"/>
</dbReference>
<evidence type="ECO:0000259" key="2">
    <source>
        <dbReference type="Pfam" id="PF01493"/>
    </source>
</evidence>
<dbReference type="Gene3D" id="2.160.20.60">
    <property type="entry name" value="Glutamate synthase, alpha subunit, C-terminal domain"/>
    <property type="match status" value="1"/>
</dbReference>
<dbReference type="SUPFAM" id="SSF69336">
    <property type="entry name" value="Alpha subunit of glutamate synthase, C-terminal domain"/>
    <property type="match status" value="1"/>
</dbReference>
<dbReference type="Proteomes" id="UP001055453">
    <property type="component" value="Chromosome"/>
</dbReference>
<evidence type="ECO:0000313" key="4">
    <source>
        <dbReference type="Proteomes" id="UP001055453"/>
    </source>
</evidence>
<evidence type="ECO:0000256" key="1">
    <source>
        <dbReference type="SAM" id="MobiDB-lite"/>
    </source>
</evidence>
<organism evidence="3 4">
    <name type="scientific">Nostoc cf. commune SO-36</name>
    <dbReference type="NCBI Taxonomy" id="449208"/>
    <lineage>
        <taxon>Bacteria</taxon>
        <taxon>Bacillati</taxon>
        <taxon>Cyanobacteriota</taxon>
        <taxon>Cyanophyceae</taxon>
        <taxon>Nostocales</taxon>
        <taxon>Nostocaceae</taxon>
        <taxon>Nostoc</taxon>
    </lineage>
</organism>
<name>A0ABM7Z0V5_NOSCO</name>